<feature type="signal peptide" evidence="5">
    <location>
        <begin position="1"/>
        <end position="24"/>
    </location>
</feature>
<dbReference type="PANTHER" id="PTHR11610">
    <property type="entry name" value="LIPASE"/>
    <property type="match status" value="1"/>
</dbReference>
<evidence type="ECO:0000313" key="8">
    <source>
        <dbReference type="Proteomes" id="UP001152759"/>
    </source>
</evidence>
<dbReference type="InterPro" id="IPR013818">
    <property type="entry name" value="Lipase"/>
</dbReference>
<keyword evidence="3" id="KW-0964">Secreted</keyword>
<dbReference type="EMBL" id="OU963866">
    <property type="protein sequence ID" value="CAH0390550.1"/>
    <property type="molecule type" value="Genomic_DNA"/>
</dbReference>
<protein>
    <recommendedName>
        <fullName evidence="6">Lipase domain-containing protein</fullName>
    </recommendedName>
</protein>
<keyword evidence="5" id="KW-0732">Signal</keyword>
<dbReference type="GO" id="GO:0016042">
    <property type="term" value="P:lipid catabolic process"/>
    <property type="evidence" value="ECO:0007669"/>
    <property type="project" value="TreeGrafter"/>
</dbReference>
<evidence type="ECO:0000256" key="4">
    <source>
        <dbReference type="RuleBase" id="RU004262"/>
    </source>
</evidence>
<sequence>MKASSSFLNVTFVLTLFIDKLVGAETHLEDRKSLIEENRIAIKHLLHGRSYLNPGGIFDIDPDDVKFSYYNTNSKDSGIVFDKNNFTTALEPHWNRELPVKILTHGWRSSEYSDAVAHIREEYLNTTNLNIVTVDWSRVASNIIYPIAAVQTFQVGVQIGEMIDGMIAKRMMTLDKIHIIGHSLGAHVAGAAGSNCKTGKVYRVTGLDPAMPCFEGIQSATTRLDSTDAEFVDVIHTAAGTAGYYSSIGHADFYPNGGTPPQPGCFDAPLDFQATFACSHFRAHEFYSQSITNQEKFKAYRSESYYAYNRGEYNQSDYTYMGHHTPSSARGVYYLNARM</sequence>
<evidence type="ECO:0000256" key="3">
    <source>
        <dbReference type="ARBA" id="ARBA00022525"/>
    </source>
</evidence>
<dbReference type="Proteomes" id="UP001152759">
    <property type="component" value="Chromosome 5"/>
</dbReference>
<feature type="chain" id="PRO_5040214623" description="Lipase domain-containing protein" evidence="5">
    <location>
        <begin position="25"/>
        <end position="339"/>
    </location>
</feature>
<keyword evidence="8" id="KW-1185">Reference proteome</keyword>
<dbReference type="GO" id="GO:0005615">
    <property type="term" value="C:extracellular space"/>
    <property type="evidence" value="ECO:0007669"/>
    <property type="project" value="TreeGrafter"/>
</dbReference>
<dbReference type="AlphaFoldDB" id="A0A9P0AH11"/>
<feature type="domain" description="Lipase" evidence="6">
    <location>
        <begin position="64"/>
        <end position="325"/>
    </location>
</feature>
<comment type="subcellular location">
    <subcellularLocation>
        <location evidence="1">Secreted</location>
    </subcellularLocation>
</comment>
<reference evidence="7" key="1">
    <citation type="submission" date="2021-12" db="EMBL/GenBank/DDBJ databases">
        <authorList>
            <person name="King R."/>
        </authorList>
    </citation>
    <scope>NUCLEOTIDE SEQUENCE</scope>
</reference>
<name>A0A9P0AH11_BEMTA</name>
<comment type="similarity">
    <text evidence="2 4">Belongs to the AB hydrolase superfamily. Lipase family.</text>
</comment>
<evidence type="ECO:0000259" key="6">
    <source>
        <dbReference type="Pfam" id="PF00151"/>
    </source>
</evidence>
<dbReference type="Pfam" id="PF00151">
    <property type="entry name" value="Lipase"/>
    <property type="match status" value="1"/>
</dbReference>
<dbReference type="PRINTS" id="PR00821">
    <property type="entry name" value="TAGLIPASE"/>
</dbReference>
<organism evidence="7 8">
    <name type="scientific">Bemisia tabaci</name>
    <name type="common">Sweetpotato whitefly</name>
    <name type="synonym">Aleurodes tabaci</name>
    <dbReference type="NCBI Taxonomy" id="7038"/>
    <lineage>
        <taxon>Eukaryota</taxon>
        <taxon>Metazoa</taxon>
        <taxon>Ecdysozoa</taxon>
        <taxon>Arthropoda</taxon>
        <taxon>Hexapoda</taxon>
        <taxon>Insecta</taxon>
        <taxon>Pterygota</taxon>
        <taxon>Neoptera</taxon>
        <taxon>Paraneoptera</taxon>
        <taxon>Hemiptera</taxon>
        <taxon>Sternorrhyncha</taxon>
        <taxon>Aleyrodoidea</taxon>
        <taxon>Aleyrodidae</taxon>
        <taxon>Aleyrodinae</taxon>
        <taxon>Bemisia</taxon>
    </lineage>
</organism>
<proteinExistence type="inferred from homology"/>
<dbReference type="CDD" id="cd00707">
    <property type="entry name" value="Pancreat_lipase_like"/>
    <property type="match status" value="1"/>
</dbReference>
<dbReference type="SUPFAM" id="SSF53474">
    <property type="entry name" value="alpha/beta-Hydrolases"/>
    <property type="match status" value="1"/>
</dbReference>
<evidence type="ECO:0000256" key="2">
    <source>
        <dbReference type="ARBA" id="ARBA00010701"/>
    </source>
</evidence>
<dbReference type="Gene3D" id="3.40.50.1820">
    <property type="entry name" value="alpha/beta hydrolase"/>
    <property type="match status" value="1"/>
</dbReference>
<dbReference type="InterPro" id="IPR000734">
    <property type="entry name" value="TAG_lipase"/>
</dbReference>
<dbReference type="InterPro" id="IPR029058">
    <property type="entry name" value="AB_hydrolase_fold"/>
</dbReference>
<accession>A0A9P0AH11</accession>
<evidence type="ECO:0000256" key="5">
    <source>
        <dbReference type="SAM" id="SignalP"/>
    </source>
</evidence>
<evidence type="ECO:0000256" key="1">
    <source>
        <dbReference type="ARBA" id="ARBA00004613"/>
    </source>
</evidence>
<gene>
    <name evidence="7" type="ORF">BEMITA_LOCUS9263</name>
</gene>
<evidence type="ECO:0000313" key="7">
    <source>
        <dbReference type="EMBL" id="CAH0390550.1"/>
    </source>
</evidence>
<dbReference type="GO" id="GO:0016298">
    <property type="term" value="F:lipase activity"/>
    <property type="evidence" value="ECO:0007669"/>
    <property type="project" value="InterPro"/>
</dbReference>
<dbReference type="InterPro" id="IPR033906">
    <property type="entry name" value="Lipase_N"/>
</dbReference>